<dbReference type="PANTHER" id="PTHR28088">
    <property type="entry name" value="TRANSCRIPTIONAL ACTIVATOR HAA1-RELATED"/>
    <property type="match status" value="1"/>
</dbReference>
<feature type="domain" description="Copper-fist" evidence="9">
    <location>
        <begin position="1"/>
        <end position="39"/>
    </location>
</feature>
<dbReference type="GO" id="GO:0045944">
    <property type="term" value="P:positive regulation of transcription by RNA polymerase II"/>
    <property type="evidence" value="ECO:0007669"/>
    <property type="project" value="TreeGrafter"/>
</dbReference>
<dbReference type="InterPro" id="IPR001083">
    <property type="entry name" value="Cu_fist_DNA-bd_dom"/>
</dbReference>
<dbReference type="GO" id="GO:0006879">
    <property type="term" value="P:intracellular iron ion homeostasis"/>
    <property type="evidence" value="ECO:0007669"/>
    <property type="project" value="TreeGrafter"/>
</dbReference>
<dbReference type="SMART" id="SM01090">
    <property type="entry name" value="Copper-fist"/>
    <property type="match status" value="1"/>
</dbReference>
<keyword evidence="11" id="KW-1185">Reference proteome</keyword>
<proteinExistence type="predicted"/>
<feature type="region of interest" description="Disordered" evidence="8">
    <location>
        <begin position="821"/>
        <end position="861"/>
    </location>
</feature>
<dbReference type="Proteomes" id="UP000567179">
    <property type="component" value="Unassembled WGS sequence"/>
</dbReference>
<dbReference type="PROSITE" id="PS50073">
    <property type="entry name" value="COPPER_FIST_2"/>
    <property type="match status" value="1"/>
</dbReference>
<dbReference type="Pfam" id="PF08190">
    <property type="entry name" value="PIH1"/>
    <property type="match status" value="1"/>
</dbReference>
<sequence>MIISTKKYACETCIKGHRSSACKHTDRPLFEIKKKGRPVTQCEHCRELRKTKQVHVKCLCEQKADLAHQGSKSGFESATFPNGLPESLGASVAFQTPGEGTSSDSDHGGMHHGPQCKSGDPCACITPRTRTRVRGDSDLSSSRSAGGSSRRCAVDSSAPGSSSQILARIQELRPLVPRPPPSGSSHPMSGNGSHNPSAGIPHGHTVSRHHDTFAPYGRVNGMVSYQTAHPQSYVLPPGPPNSMYPYTEQMFADPSFPNTAGSPNPSQWGLLPESGSGVDSNAAFHSLSMCGCGDGCACPGCVHHNRATNIPTSSAYASCQNPNHCATCLDCTIMSLPASAIFPVADTALSIPDGNDNSMIDEWLRHMSASDSFNHQGHNNVHIQQQQSSPANWDNTRGFSTSNMSSNGSFNNNYYGQSPRTSNQDAMIDPRLLPPFSGNLGMHRTQERSRSPSSSSQSSLYDSDGCCNPSSGAGTRRSAAASAPPCQPNGRVQAYSSQQRASAPALNIRPAMARGPGSAASSNSSPRSTTRPGSGRPYCSQSSPQETGEYEPHIANHHAVMSGSCAKLVFFASTTMSERSSEAPSVVSLSLAPRAGFCIKTTTLEGANLPISHEKSGAPTSIPGGLKVFVNIAWDVNAPPSPQGSEEAIERVLNGEEDDIEEESMGGLYIPAILSPLREDRDKAGNPSLVFDCIYNTTVKARVSGNEEYKAFIVELALQRIEGQTGLILSREIRTPNIASKGKLLPRTATIPASLLVETPTATQSSGSSNPASNERGASDQRISSRTAGDSVANGAKQTEEEGHEAFSQAILEMLKALPTTEQKLSERESSPISAVRNSTRDEGTSTITSTLDSESNTVVGGKAEVDPQKATAPRWSWWREDSGCLCIEIEVPELTADLARNSTLDIEPRRLLLEIPDRYALDINLALPDADIEKSWTGGGSSTGLSVDSNEDHIASNIRNALNLKRERDLDVDAAEAEWKVGSGLVIIRV</sequence>
<dbReference type="GO" id="GO:0000981">
    <property type="term" value="F:DNA-binding transcription factor activity, RNA polymerase II-specific"/>
    <property type="evidence" value="ECO:0007669"/>
    <property type="project" value="TreeGrafter"/>
</dbReference>
<feature type="compositionally biased region" description="Low complexity" evidence="8">
    <location>
        <begin position="398"/>
        <end position="413"/>
    </location>
</feature>
<gene>
    <name evidence="10" type="ORF">D9619_009678</name>
</gene>
<protein>
    <recommendedName>
        <fullName evidence="9">Copper-fist domain-containing protein</fullName>
    </recommendedName>
</protein>
<accession>A0A8H5BLM8</accession>
<dbReference type="PRINTS" id="PR00617">
    <property type="entry name" value="COPPERFIST"/>
</dbReference>
<dbReference type="EMBL" id="JAACJJ010000015">
    <property type="protein sequence ID" value="KAF5325404.1"/>
    <property type="molecule type" value="Genomic_DNA"/>
</dbReference>
<dbReference type="InterPro" id="IPR012981">
    <property type="entry name" value="PIH1_N"/>
</dbReference>
<organism evidence="10 11">
    <name type="scientific">Psilocybe cf. subviscida</name>
    <dbReference type="NCBI Taxonomy" id="2480587"/>
    <lineage>
        <taxon>Eukaryota</taxon>
        <taxon>Fungi</taxon>
        <taxon>Dikarya</taxon>
        <taxon>Basidiomycota</taxon>
        <taxon>Agaricomycotina</taxon>
        <taxon>Agaricomycetes</taxon>
        <taxon>Agaricomycetidae</taxon>
        <taxon>Agaricales</taxon>
        <taxon>Agaricineae</taxon>
        <taxon>Strophariaceae</taxon>
        <taxon>Psilocybe</taxon>
    </lineage>
</organism>
<feature type="compositionally biased region" description="Polar residues" evidence="8">
    <location>
        <begin position="382"/>
        <end position="397"/>
    </location>
</feature>
<dbReference type="FunFam" id="3.90.430.10:FF:000001">
    <property type="entry name" value="Copper fist DNA-binding protein"/>
    <property type="match status" value="1"/>
</dbReference>
<dbReference type="Gene3D" id="3.90.430.10">
    <property type="entry name" value="Copper fist DNA-binding domain"/>
    <property type="match status" value="1"/>
</dbReference>
<feature type="compositionally biased region" description="Low complexity" evidence="8">
    <location>
        <begin position="513"/>
        <end position="537"/>
    </location>
</feature>
<feature type="compositionally biased region" description="Polar residues" evidence="8">
    <location>
        <begin position="845"/>
        <end position="859"/>
    </location>
</feature>
<keyword evidence="3" id="KW-0862">Zinc</keyword>
<dbReference type="GO" id="GO:0006878">
    <property type="term" value="P:intracellular copper ion homeostasis"/>
    <property type="evidence" value="ECO:0007669"/>
    <property type="project" value="TreeGrafter"/>
</dbReference>
<comment type="subcellular location">
    <subcellularLocation>
        <location evidence="1">Nucleus</location>
    </subcellularLocation>
</comment>
<evidence type="ECO:0000313" key="10">
    <source>
        <dbReference type="EMBL" id="KAF5325404.1"/>
    </source>
</evidence>
<feature type="compositionally biased region" description="Low complexity" evidence="8">
    <location>
        <begin position="451"/>
        <end position="463"/>
    </location>
</feature>
<dbReference type="PANTHER" id="PTHR28088:SF5">
    <property type="entry name" value="TRANSCRIPTIONAL ACTIVATOR HAA1-RELATED"/>
    <property type="match status" value="1"/>
</dbReference>
<dbReference type="AlphaFoldDB" id="A0A8H5BLM8"/>
<keyword evidence="5" id="KW-0805">Transcription regulation</keyword>
<evidence type="ECO:0000313" key="11">
    <source>
        <dbReference type="Proteomes" id="UP000567179"/>
    </source>
</evidence>
<dbReference type="OrthoDB" id="5600085at2759"/>
<keyword evidence="4" id="KW-0186">Copper</keyword>
<dbReference type="InterPro" id="IPR051763">
    <property type="entry name" value="Copper_Homeo_Regul"/>
</dbReference>
<feature type="region of interest" description="Disordered" evidence="8">
    <location>
        <begin position="71"/>
        <end position="162"/>
    </location>
</feature>
<dbReference type="SMART" id="SM00412">
    <property type="entry name" value="Cu_FIST"/>
    <property type="match status" value="1"/>
</dbReference>
<dbReference type="Pfam" id="PF00649">
    <property type="entry name" value="Copper-fist"/>
    <property type="match status" value="1"/>
</dbReference>
<feature type="compositionally biased region" description="Polar residues" evidence="8">
    <location>
        <begin position="414"/>
        <end position="425"/>
    </location>
</feature>
<feature type="compositionally biased region" description="Low complexity" evidence="8">
    <location>
        <begin position="470"/>
        <end position="483"/>
    </location>
</feature>
<feature type="region of interest" description="Disordered" evidence="8">
    <location>
        <begin position="759"/>
        <end position="805"/>
    </location>
</feature>
<dbReference type="GO" id="GO:0005507">
    <property type="term" value="F:copper ion binding"/>
    <property type="evidence" value="ECO:0007669"/>
    <property type="project" value="InterPro"/>
</dbReference>
<dbReference type="GO" id="GO:0000978">
    <property type="term" value="F:RNA polymerase II cis-regulatory region sequence-specific DNA binding"/>
    <property type="evidence" value="ECO:0007669"/>
    <property type="project" value="TreeGrafter"/>
</dbReference>
<evidence type="ECO:0000256" key="4">
    <source>
        <dbReference type="ARBA" id="ARBA00023008"/>
    </source>
</evidence>
<name>A0A8H5BLM8_9AGAR</name>
<evidence type="ECO:0000256" key="6">
    <source>
        <dbReference type="ARBA" id="ARBA00023163"/>
    </source>
</evidence>
<evidence type="ECO:0000256" key="8">
    <source>
        <dbReference type="SAM" id="MobiDB-lite"/>
    </source>
</evidence>
<dbReference type="InterPro" id="IPR036395">
    <property type="entry name" value="Cu_fist_DNA-bd_dom_sf"/>
</dbReference>
<keyword evidence="2" id="KW-0479">Metal-binding</keyword>
<evidence type="ECO:0000256" key="3">
    <source>
        <dbReference type="ARBA" id="ARBA00022833"/>
    </source>
</evidence>
<feature type="compositionally biased region" description="Low complexity" evidence="8">
    <location>
        <begin position="138"/>
        <end position="151"/>
    </location>
</feature>
<dbReference type="GO" id="GO:0005634">
    <property type="term" value="C:nucleus"/>
    <property type="evidence" value="ECO:0007669"/>
    <property type="project" value="UniProtKB-SubCell"/>
</dbReference>
<evidence type="ECO:0000256" key="5">
    <source>
        <dbReference type="ARBA" id="ARBA00023015"/>
    </source>
</evidence>
<evidence type="ECO:0000259" key="9">
    <source>
        <dbReference type="PROSITE" id="PS50073"/>
    </source>
</evidence>
<feature type="compositionally biased region" description="Low complexity" evidence="8">
    <location>
        <begin position="183"/>
        <end position="193"/>
    </location>
</feature>
<feature type="region of interest" description="Disordered" evidence="8">
    <location>
        <begin position="382"/>
        <end position="549"/>
    </location>
</feature>
<feature type="compositionally biased region" description="Polar residues" evidence="8">
    <location>
        <begin position="71"/>
        <end position="80"/>
    </location>
</feature>
<comment type="caution">
    <text evidence="10">The sequence shown here is derived from an EMBL/GenBank/DDBJ whole genome shotgun (WGS) entry which is preliminary data.</text>
</comment>
<keyword evidence="6" id="KW-0804">Transcription</keyword>
<keyword evidence="7" id="KW-0539">Nucleus</keyword>
<evidence type="ECO:0000256" key="7">
    <source>
        <dbReference type="ARBA" id="ARBA00023242"/>
    </source>
</evidence>
<reference evidence="10 11" key="1">
    <citation type="journal article" date="2020" name="ISME J.">
        <title>Uncovering the hidden diversity of litter-decomposition mechanisms in mushroom-forming fungi.</title>
        <authorList>
            <person name="Floudas D."/>
            <person name="Bentzer J."/>
            <person name="Ahren D."/>
            <person name="Johansson T."/>
            <person name="Persson P."/>
            <person name="Tunlid A."/>
        </authorList>
    </citation>
    <scope>NUCLEOTIDE SEQUENCE [LARGE SCALE GENOMIC DNA]</scope>
    <source>
        <strain evidence="10 11">CBS 101986</strain>
    </source>
</reference>
<dbReference type="SUPFAM" id="SSF57879">
    <property type="entry name" value="Zinc domain conserved in yeast copper-regulated transcription factors"/>
    <property type="match status" value="1"/>
</dbReference>
<evidence type="ECO:0000256" key="1">
    <source>
        <dbReference type="ARBA" id="ARBA00004123"/>
    </source>
</evidence>
<feature type="compositionally biased region" description="Polar residues" evidence="8">
    <location>
        <begin position="760"/>
        <end position="773"/>
    </location>
</feature>
<evidence type="ECO:0000256" key="2">
    <source>
        <dbReference type="ARBA" id="ARBA00022723"/>
    </source>
</evidence>
<feature type="region of interest" description="Disordered" evidence="8">
    <location>
        <begin position="174"/>
        <end position="213"/>
    </location>
</feature>